<evidence type="ECO:0000313" key="2">
    <source>
        <dbReference type="Proteomes" id="UP000747542"/>
    </source>
</evidence>
<dbReference type="Proteomes" id="UP000747542">
    <property type="component" value="Unassembled WGS sequence"/>
</dbReference>
<name>A0A8J5J641_HOMAM</name>
<comment type="caution">
    <text evidence="1">The sequence shown here is derived from an EMBL/GenBank/DDBJ whole genome shotgun (WGS) entry which is preliminary data.</text>
</comment>
<evidence type="ECO:0000313" key="1">
    <source>
        <dbReference type="EMBL" id="KAG7153842.1"/>
    </source>
</evidence>
<dbReference type="EMBL" id="JAHLQT010046276">
    <property type="protein sequence ID" value="KAG7153842.1"/>
    <property type="molecule type" value="Genomic_DNA"/>
</dbReference>
<keyword evidence="2" id="KW-1185">Reference proteome</keyword>
<dbReference type="AlphaFoldDB" id="A0A8J5J641"/>
<sequence length="106" mass="12260">CKKVKPEEPHLAGLRRTARDTVQGLCNNVGDKESNKQRDMPHALISSRVRHAPCPDTRRPPTDLSTAVRNLYTRAPLEKQLRSIETFVDSLHEDCQTRRRCSKWRQ</sequence>
<proteinExistence type="predicted"/>
<gene>
    <name evidence="1" type="ORF">Hamer_G017654</name>
</gene>
<organism evidence="1 2">
    <name type="scientific">Homarus americanus</name>
    <name type="common">American lobster</name>
    <dbReference type="NCBI Taxonomy" id="6706"/>
    <lineage>
        <taxon>Eukaryota</taxon>
        <taxon>Metazoa</taxon>
        <taxon>Ecdysozoa</taxon>
        <taxon>Arthropoda</taxon>
        <taxon>Crustacea</taxon>
        <taxon>Multicrustacea</taxon>
        <taxon>Malacostraca</taxon>
        <taxon>Eumalacostraca</taxon>
        <taxon>Eucarida</taxon>
        <taxon>Decapoda</taxon>
        <taxon>Pleocyemata</taxon>
        <taxon>Astacidea</taxon>
        <taxon>Nephropoidea</taxon>
        <taxon>Nephropidae</taxon>
        <taxon>Homarus</taxon>
    </lineage>
</organism>
<protein>
    <submittedName>
        <fullName evidence="1">Uncharacterized protein</fullName>
    </submittedName>
</protein>
<feature type="non-terminal residue" evidence="1">
    <location>
        <position position="1"/>
    </location>
</feature>
<accession>A0A8J5J641</accession>
<reference evidence="1" key="1">
    <citation type="journal article" date="2021" name="Sci. Adv.">
        <title>The American lobster genome reveals insights on longevity, neural, and immune adaptations.</title>
        <authorList>
            <person name="Polinski J.M."/>
            <person name="Zimin A.V."/>
            <person name="Clark K.F."/>
            <person name="Kohn A.B."/>
            <person name="Sadowski N."/>
            <person name="Timp W."/>
            <person name="Ptitsyn A."/>
            <person name="Khanna P."/>
            <person name="Romanova D.Y."/>
            <person name="Williams P."/>
            <person name="Greenwood S.J."/>
            <person name="Moroz L.L."/>
            <person name="Walt D.R."/>
            <person name="Bodnar A.G."/>
        </authorList>
    </citation>
    <scope>NUCLEOTIDE SEQUENCE</scope>
    <source>
        <strain evidence="1">GMGI-L3</strain>
    </source>
</reference>